<feature type="non-terminal residue" evidence="1">
    <location>
        <position position="57"/>
    </location>
</feature>
<proteinExistence type="predicted"/>
<evidence type="ECO:0000313" key="2">
    <source>
        <dbReference type="Proteomes" id="UP000265520"/>
    </source>
</evidence>
<comment type="caution">
    <text evidence="1">The sequence shown here is derived from an EMBL/GenBank/DDBJ whole genome shotgun (WGS) entry which is preliminary data.</text>
</comment>
<accession>A0A392TBW9</accession>
<dbReference type="AlphaFoldDB" id="A0A392TBW9"/>
<dbReference type="EMBL" id="LXQA010529259">
    <property type="protein sequence ID" value="MCI57465.1"/>
    <property type="molecule type" value="Genomic_DNA"/>
</dbReference>
<sequence length="57" mass="5881">MNHSSRSRGIPPGSRWSVPSQCLAATGRVGAVQLWFPAATSGISVDRSGADPGSISR</sequence>
<dbReference type="Proteomes" id="UP000265520">
    <property type="component" value="Unassembled WGS sequence"/>
</dbReference>
<name>A0A392TBW9_9FABA</name>
<keyword evidence="2" id="KW-1185">Reference proteome</keyword>
<evidence type="ECO:0000313" key="1">
    <source>
        <dbReference type="EMBL" id="MCI57465.1"/>
    </source>
</evidence>
<protein>
    <submittedName>
        <fullName evidence="1">Uncharacterized protein</fullName>
    </submittedName>
</protein>
<organism evidence="1 2">
    <name type="scientific">Trifolium medium</name>
    <dbReference type="NCBI Taxonomy" id="97028"/>
    <lineage>
        <taxon>Eukaryota</taxon>
        <taxon>Viridiplantae</taxon>
        <taxon>Streptophyta</taxon>
        <taxon>Embryophyta</taxon>
        <taxon>Tracheophyta</taxon>
        <taxon>Spermatophyta</taxon>
        <taxon>Magnoliopsida</taxon>
        <taxon>eudicotyledons</taxon>
        <taxon>Gunneridae</taxon>
        <taxon>Pentapetalae</taxon>
        <taxon>rosids</taxon>
        <taxon>fabids</taxon>
        <taxon>Fabales</taxon>
        <taxon>Fabaceae</taxon>
        <taxon>Papilionoideae</taxon>
        <taxon>50 kb inversion clade</taxon>
        <taxon>NPAAA clade</taxon>
        <taxon>Hologalegina</taxon>
        <taxon>IRL clade</taxon>
        <taxon>Trifolieae</taxon>
        <taxon>Trifolium</taxon>
    </lineage>
</organism>
<reference evidence="1 2" key="1">
    <citation type="journal article" date="2018" name="Front. Plant Sci.">
        <title>Red Clover (Trifolium pratense) and Zigzag Clover (T. medium) - A Picture of Genomic Similarities and Differences.</title>
        <authorList>
            <person name="Dluhosova J."/>
            <person name="Istvanek J."/>
            <person name="Nedelnik J."/>
            <person name="Repkova J."/>
        </authorList>
    </citation>
    <scope>NUCLEOTIDE SEQUENCE [LARGE SCALE GENOMIC DNA]</scope>
    <source>
        <strain evidence="2">cv. 10/8</strain>
        <tissue evidence="1">Leaf</tissue>
    </source>
</reference>